<dbReference type="PANTHER" id="PTHR36045:SF2">
    <property type="entry name" value="OS04G0558500 PROTEIN"/>
    <property type="match status" value="1"/>
</dbReference>
<dbReference type="RefSeq" id="XP_044320287.1">
    <property type="nucleotide sequence ID" value="XM_044464352.1"/>
</dbReference>
<dbReference type="PANTHER" id="PTHR36045">
    <property type="entry name" value="OS04G0558500 PROTEIN"/>
    <property type="match status" value="1"/>
</dbReference>
<evidence type="ECO:0000313" key="2">
    <source>
        <dbReference type="EnsemblPlants" id="TraesCS2B02G427600.1"/>
    </source>
</evidence>
<protein>
    <submittedName>
        <fullName evidence="2">Uncharacterized protein</fullName>
    </submittedName>
</protein>
<dbReference type="Gramene" id="TraesNOR2B03G01019730.1">
    <property type="protein sequence ID" value="TraesNOR2B03G01019730.1"/>
    <property type="gene ID" value="TraesNOR2B03G01019730"/>
</dbReference>
<reference evidence="2" key="1">
    <citation type="submission" date="2018-08" db="EMBL/GenBank/DDBJ databases">
        <authorList>
            <person name="Rossello M."/>
        </authorList>
    </citation>
    <scope>NUCLEOTIDE SEQUENCE [LARGE SCALE GENOMIC DNA]</scope>
    <source>
        <strain evidence="2">cv. Chinese Spring</strain>
    </source>
</reference>
<dbReference type="GeneID" id="123041794"/>
<gene>
    <name evidence="2" type="primary">LOC123041794</name>
</gene>
<reference evidence="2" key="2">
    <citation type="submission" date="2018-10" db="UniProtKB">
        <authorList>
            <consortium name="EnsemblPlants"/>
        </authorList>
    </citation>
    <scope>IDENTIFICATION</scope>
</reference>
<dbReference type="PaxDb" id="4565-Traes_2BL_F5F4144C8.2"/>
<evidence type="ECO:0000256" key="1">
    <source>
        <dbReference type="SAM" id="MobiDB-lite"/>
    </source>
</evidence>
<dbReference type="Gramene" id="TraesCS2B02G427600.1">
    <property type="protein sequence ID" value="TraesCS2B02G427600.1"/>
    <property type="gene ID" value="TraesCS2B02G427600"/>
</dbReference>
<organism evidence="2">
    <name type="scientific">Triticum aestivum</name>
    <name type="common">Wheat</name>
    <dbReference type="NCBI Taxonomy" id="4565"/>
    <lineage>
        <taxon>Eukaryota</taxon>
        <taxon>Viridiplantae</taxon>
        <taxon>Streptophyta</taxon>
        <taxon>Embryophyta</taxon>
        <taxon>Tracheophyta</taxon>
        <taxon>Spermatophyta</taxon>
        <taxon>Magnoliopsida</taxon>
        <taxon>Liliopsida</taxon>
        <taxon>Poales</taxon>
        <taxon>Poaceae</taxon>
        <taxon>BOP clade</taxon>
        <taxon>Pooideae</taxon>
        <taxon>Triticodae</taxon>
        <taxon>Triticeae</taxon>
        <taxon>Triticinae</taxon>
        <taxon>Triticum</taxon>
    </lineage>
</organism>
<dbReference type="SMR" id="A0A3B6CDG8"/>
<name>A0A3B6CDG8_WHEAT</name>
<dbReference type="AlphaFoldDB" id="A0A3B6CDG8"/>
<feature type="region of interest" description="Disordered" evidence="1">
    <location>
        <begin position="1"/>
        <end position="47"/>
    </location>
</feature>
<dbReference type="EnsemblPlants" id="TraesCS2B02G427600.1">
    <property type="protein sequence ID" value="TraesCS2B02G427600.1"/>
    <property type="gene ID" value="TraesCS2B02G427600"/>
</dbReference>
<feature type="compositionally biased region" description="Low complexity" evidence="1">
    <location>
        <begin position="23"/>
        <end position="39"/>
    </location>
</feature>
<dbReference type="Proteomes" id="UP000019116">
    <property type="component" value="Chromosome 2B"/>
</dbReference>
<evidence type="ECO:0000313" key="3">
    <source>
        <dbReference type="Proteomes" id="UP000019116"/>
    </source>
</evidence>
<dbReference type="Gramene" id="TraesSTA2B03G01000830.1">
    <property type="protein sequence ID" value="TraesSTA2B03G01000830.1"/>
    <property type="gene ID" value="TraesSTA2B03G01000830"/>
</dbReference>
<accession>A0A3B6CDG8</accession>
<feature type="compositionally biased region" description="Polar residues" evidence="1">
    <location>
        <begin position="1"/>
        <end position="13"/>
    </location>
</feature>
<proteinExistence type="predicted"/>
<dbReference type="Gramene" id="TraesCS2B03G1089500.1">
    <property type="protein sequence ID" value="TraesCS2B03G1089500.1.CDS"/>
    <property type="gene ID" value="TraesCS2B03G1089500"/>
</dbReference>
<dbReference type="OrthoDB" id="781564at2759"/>
<keyword evidence="3" id="KW-1185">Reference proteome</keyword>
<dbReference type="OMA" id="QCVARME"/>
<sequence>MAGRSPSPSQAGATPNRLKRKAPASSAVASSSTSLGADQAADEEDIEELEREVADLGRRILEHRRDAAARFIDATVSRLDALRPPACVEVPVEAQSAAGASHAEAEQATLEKLNMFKSKTEANIAAMPNLLEKMKQCVARMEKVEQLNVNIHPVFQRKR</sequence>